<gene>
    <name evidence="1" type="ORF">UFOVP821_2</name>
</gene>
<name>A0A6J5NZG9_9CAUD</name>
<evidence type="ECO:0000313" key="1">
    <source>
        <dbReference type="EMBL" id="CAB4164969.1"/>
    </source>
</evidence>
<dbReference type="EMBL" id="LR796768">
    <property type="protein sequence ID" value="CAB4164969.1"/>
    <property type="molecule type" value="Genomic_DNA"/>
</dbReference>
<accession>A0A6J5NZG9</accession>
<protein>
    <submittedName>
        <fullName evidence="1">Uncharacterized protein</fullName>
    </submittedName>
</protein>
<reference evidence="1" key="1">
    <citation type="submission" date="2020-04" db="EMBL/GenBank/DDBJ databases">
        <authorList>
            <person name="Chiriac C."/>
            <person name="Salcher M."/>
            <person name="Ghai R."/>
            <person name="Kavagutti S V."/>
        </authorList>
    </citation>
    <scope>NUCLEOTIDE SEQUENCE</scope>
</reference>
<sequence>MAWDGFSWLATAAVGGLAWLGKRHVRRIDHNEKRLGEIEKEIAGLATKSDLETIRGHVDDRIESLRRDMSQQHAQIVSYLMRGTGER</sequence>
<organism evidence="1">
    <name type="scientific">uncultured Caudovirales phage</name>
    <dbReference type="NCBI Taxonomy" id="2100421"/>
    <lineage>
        <taxon>Viruses</taxon>
        <taxon>Duplodnaviria</taxon>
        <taxon>Heunggongvirae</taxon>
        <taxon>Uroviricota</taxon>
        <taxon>Caudoviricetes</taxon>
        <taxon>Peduoviridae</taxon>
        <taxon>Maltschvirus</taxon>
        <taxon>Maltschvirus maltsch</taxon>
    </lineage>
</organism>
<proteinExistence type="predicted"/>